<dbReference type="SMART" id="SM00304">
    <property type="entry name" value="HAMP"/>
    <property type="match status" value="2"/>
</dbReference>
<dbReference type="FunFam" id="1.10.287.950:FF:000001">
    <property type="entry name" value="Methyl-accepting chemotaxis sensory transducer"/>
    <property type="match status" value="1"/>
</dbReference>
<dbReference type="InterPro" id="IPR004089">
    <property type="entry name" value="MCPsignal_dom"/>
</dbReference>
<dbReference type="GO" id="GO:0007165">
    <property type="term" value="P:signal transduction"/>
    <property type="evidence" value="ECO:0007669"/>
    <property type="project" value="UniProtKB-KW"/>
</dbReference>
<dbReference type="GO" id="GO:0006935">
    <property type="term" value="P:chemotaxis"/>
    <property type="evidence" value="ECO:0007669"/>
    <property type="project" value="UniProtKB-KW"/>
</dbReference>
<feature type="domain" description="HAMP" evidence="7">
    <location>
        <begin position="512"/>
        <end position="558"/>
    </location>
</feature>
<evidence type="ECO:0000256" key="4">
    <source>
        <dbReference type="PROSITE-ProRule" id="PRU00284"/>
    </source>
</evidence>
<evidence type="ECO:0000259" key="7">
    <source>
        <dbReference type="PROSITE" id="PS50885"/>
    </source>
</evidence>
<evidence type="ECO:0000259" key="6">
    <source>
        <dbReference type="PROSITE" id="PS50111"/>
    </source>
</evidence>
<comment type="subcellular location">
    <subcellularLocation>
        <location evidence="1">Membrane</location>
    </subcellularLocation>
</comment>
<dbReference type="Proteomes" id="UP000199399">
    <property type="component" value="Unassembled WGS sequence"/>
</dbReference>
<keyword evidence="5" id="KW-0472">Membrane</keyword>
<dbReference type="PROSITE" id="PS50885">
    <property type="entry name" value="HAMP"/>
    <property type="match status" value="2"/>
</dbReference>
<keyword evidence="2" id="KW-0145">Chemotaxis</keyword>
<proteinExistence type="inferred from homology"/>
<name>A0A1G7NKL9_9RHOB</name>
<dbReference type="SMART" id="SM00283">
    <property type="entry name" value="MA"/>
    <property type="match status" value="1"/>
</dbReference>
<organism evidence="8 9">
    <name type="scientific">Sulfitobacter delicatus</name>
    <dbReference type="NCBI Taxonomy" id="218672"/>
    <lineage>
        <taxon>Bacteria</taxon>
        <taxon>Pseudomonadati</taxon>
        <taxon>Pseudomonadota</taxon>
        <taxon>Alphaproteobacteria</taxon>
        <taxon>Rhodobacterales</taxon>
        <taxon>Roseobacteraceae</taxon>
        <taxon>Sulfitobacter</taxon>
    </lineage>
</organism>
<dbReference type="CDD" id="cd06225">
    <property type="entry name" value="HAMP"/>
    <property type="match status" value="1"/>
</dbReference>
<dbReference type="SUPFAM" id="SSF158472">
    <property type="entry name" value="HAMP domain-like"/>
    <property type="match status" value="1"/>
</dbReference>
<dbReference type="RefSeq" id="WP_093740474.1">
    <property type="nucleotide sequence ID" value="NZ_FNBP01000003.1"/>
</dbReference>
<keyword evidence="4" id="KW-0807">Transducer</keyword>
<dbReference type="Pfam" id="PF00015">
    <property type="entry name" value="MCPsignal"/>
    <property type="match status" value="1"/>
</dbReference>
<evidence type="ECO:0000256" key="5">
    <source>
        <dbReference type="SAM" id="Phobius"/>
    </source>
</evidence>
<dbReference type="Gene3D" id="3.30.450.20">
    <property type="entry name" value="PAS domain"/>
    <property type="match status" value="2"/>
</dbReference>
<feature type="transmembrane region" description="Helical" evidence="5">
    <location>
        <begin position="180"/>
        <end position="198"/>
    </location>
</feature>
<reference evidence="9" key="1">
    <citation type="submission" date="2016-10" db="EMBL/GenBank/DDBJ databases">
        <authorList>
            <person name="Varghese N."/>
            <person name="Submissions S."/>
        </authorList>
    </citation>
    <scope>NUCLEOTIDE SEQUENCE [LARGE SCALE GENOMIC DNA]</scope>
    <source>
        <strain evidence="9">DSM 16477</strain>
    </source>
</reference>
<feature type="transmembrane region" description="Helical" evidence="5">
    <location>
        <begin position="23"/>
        <end position="42"/>
    </location>
</feature>
<dbReference type="CDD" id="cd11386">
    <property type="entry name" value="MCP_signal"/>
    <property type="match status" value="1"/>
</dbReference>
<dbReference type="AlphaFoldDB" id="A0A1G7NKL9"/>
<evidence type="ECO:0000313" key="9">
    <source>
        <dbReference type="Proteomes" id="UP000199399"/>
    </source>
</evidence>
<accession>A0A1G7NKL9</accession>
<dbReference type="Gene3D" id="1.10.287.950">
    <property type="entry name" value="Methyl-accepting chemotaxis protein"/>
    <property type="match status" value="1"/>
</dbReference>
<dbReference type="SUPFAM" id="SSF58104">
    <property type="entry name" value="Methyl-accepting chemotaxis protein (MCP) signaling domain"/>
    <property type="match status" value="1"/>
</dbReference>
<dbReference type="GO" id="GO:0016020">
    <property type="term" value="C:membrane"/>
    <property type="evidence" value="ECO:0007669"/>
    <property type="project" value="UniProtKB-SubCell"/>
</dbReference>
<dbReference type="InterPro" id="IPR051310">
    <property type="entry name" value="MCP_chemotaxis"/>
</dbReference>
<feature type="domain" description="Methyl-accepting transducer" evidence="6">
    <location>
        <begin position="563"/>
        <end position="792"/>
    </location>
</feature>
<evidence type="ECO:0000313" key="8">
    <source>
        <dbReference type="EMBL" id="SDF74665.1"/>
    </source>
</evidence>
<dbReference type="STRING" id="218672.SAMN04489759_10351"/>
<evidence type="ECO:0000256" key="2">
    <source>
        <dbReference type="ARBA" id="ARBA00022500"/>
    </source>
</evidence>
<keyword evidence="9" id="KW-1185">Reference proteome</keyword>
<protein>
    <submittedName>
        <fullName evidence="8">Methyl-accepting chemotaxis sensory transducer with Pas/Pac sensor</fullName>
    </submittedName>
</protein>
<evidence type="ECO:0000256" key="3">
    <source>
        <dbReference type="ARBA" id="ARBA00029447"/>
    </source>
</evidence>
<keyword evidence="5" id="KW-0812">Transmembrane</keyword>
<evidence type="ECO:0000256" key="1">
    <source>
        <dbReference type="ARBA" id="ARBA00004370"/>
    </source>
</evidence>
<comment type="similarity">
    <text evidence="3">Belongs to the methyl-accepting chemotaxis (MCP) protein family.</text>
</comment>
<dbReference type="InterPro" id="IPR003660">
    <property type="entry name" value="HAMP_dom"/>
</dbReference>
<dbReference type="EMBL" id="FNBP01000003">
    <property type="protein sequence ID" value="SDF74665.1"/>
    <property type="molecule type" value="Genomic_DNA"/>
</dbReference>
<sequence length="858" mass="90205">MAQTKTETGRINPFQSLFFKTTFMVAICVIVVVTIVEVMNYLEQRQQMHRQITNRAEEVTRLLAMQTGGSIKFGNVDAVDQIVGGVMQAAGRDALGAMVTTRDGAPMFVTPGAGLDQTAAQALSQQALVSGAVAVDARGMSVALPVTFGGEGAVVGAVVTGWTDEFRAATLITEKLKTSLTALGVLVVALILTGYYLLRRMTRPMLRLRNAMTRISEGRYDTRIAHTDRRDEIGQMAQRLDEFRGSLAEASAVAVESAFRGAAFVGSSASMMMVDEAGKVIFVNPACQSLLSSLMPDLAANWPGISSEDLIGADLHGFAGLEGEISDLSADSRAETTARVGDRVVSIKINQACGAEGNVIGAVVEWADRTEAQRNAVLINTIDSNQIRVEFDETGQVREANDMACGVTHGLGDCLDGQQIGDVFGANLVDNQPIETVLRNVRGGEPVHGRFEMHPGEETARIIEGSFTPVTGPDDAVQSILFLGADVTEADARMRAAEAERSRVAVEQKDVVEALGVALTDLAGGDLHSDINHGFPPAYEKLRSDFNATVRSLREAIGAVMQNADSIRSETTEITSAADDLSRRTEKQAATLEETAAALDELTASVRSAAAGADDASNMSAEAQKNAEQGGEVARRAVDAMDGIKTSSQEISKITSVIDDIAFQTNLLALNAGVEAARAGEAGRGFAVVATEVRALAQRSSDAAREINALISSSGDQVQQGVDLVDRTGAALSAIVTSVSEISDRVSAIAASAREQSSGLAEINSAVTELDHVTQQNAAMFEETTAASHALTGEADALAHAVARFRLTEAGTPPAANIAPPPLQVAPPAPRPVVAAVTLGNTALASATEAENDGWEEF</sequence>
<dbReference type="Pfam" id="PF00672">
    <property type="entry name" value="HAMP"/>
    <property type="match status" value="1"/>
</dbReference>
<dbReference type="Gene3D" id="6.10.340.10">
    <property type="match status" value="1"/>
</dbReference>
<dbReference type="PANTHER" id="PTHR43531">
    <property type="entry name" value="PROTEIN ICFG"/>
    <property type="match status" value="1"/>
</dbReference>
<gene>
    <name evidence="8" type="ORF">SAMN04489759_10351</name>
</gene>
<dbReference type="PROSITE" id="PS50111">
    <property type="entry name" value="CHEMOTAXIS_TRANSDUC_2"/>
    <property type="match status" value="1"/>
</dbReference>
<dbReference type="PANTHER" id="PTHR43531:SF11">
    <property type="entry name" value="METHYL-ACCEPTING CHEMOTAXIS PROTEIN 3"/>
    <property type="match status" value="1"/>
</dbReference>
<feature type="domain" description="HAMP" evidence="7">
    <location>
        <begin position="199"/>
        <end position="252"/>
    </location>
</feature>
<keyword evidence="5" id="KW-1133">Transmembrane helix</keyword>